<evidence type="ECO:0000313" key="7">
    <source>
        <dbReference type="Proteomes" id="UP000430670"/>
    </source>
</evidence>
<gene>
    <name evidence="6" type="ORF">GJ688_11325</name>
</gene>
<evidence type="ECO:0000256" key="3">
    <source>
        <dbReference type="ARBA" id="ARBA00022912"/>
    </source>
</evidence>
<reference evidence="6 7" key="1">
    <citation type="submission" date="2019-11" db="EMBL/GenBank/DDBJ databases">
        <title>Whole-genome sequence of a the green, strictly anaerobic photosynthetic bacterium Heliobacillus mobilis DSM 6151.</title>
        <authorList>
            <person name="Kyndt J.A."/>
            <person name="Meyer T.E."/>
        </authorList>
    </citation>
    <scope>NUCLEOTIDE SEQUENCE [LARGE SCALE GENOMIC DNA]</scope>
    <source>
        <strain evidence="6 7">DSM 6151</strain>
    </source>
</reference>
<dbReference type="SUPFAM" id="SSF52788">
    <property type="entry name" value="Phosphotyrosine protein phosphatases I"/>
    <property type="match status" value="1"/>
</dbReference>
<feature type="active site" description="Nucleophile" evidence="4">
    <location>
        <position position="8"/>
    </location>
</feature>
<dbReference type="Proteomes" id="UP000430670">
    <property type="component" value="Unassembled WGS sequence"/>
</dbReference>
<comment type="caution">
    <text evidence="6">The sequence shown here is derived from an EMBL/GenBank/DDBJ whole genome shotgun (WGS) entry which is preliminary data.</text>
</comment>
<evidence type="ECO:0000313" key="6">
    <source>
        <dbReference type="EMBL" id="MTV49567.1"/>
    </source>
</evidence>
<feature type="active site" evidence="4">
    <location>
        <position position="14"/>
    </location>
</feature>
<dbReference type="EMBL" id="WNKU01000012">
    <property type="protein sequence ID" value="MTV49567.1"/>
    <property type="molecule type" value="Genomic_DNA"/>
</dbReference>
<evidence type="ECO:0000256" key="2">
    <source>
        <dbReference type="ARBA" id="ARBA00022801"/>
    </source>
</evidence>
<feature type="domain" description="Phosphotyrosine protein phosphatase I" evidence="5">
    <location>
        <begin position="2"/>
        <end position="147"/>
    </location>
</feature>
<dbReference type="AlphaFoldDB" id="A0A6I3SMH9"/>
<keyword evidence="3" id="KW-0904">Protein phosphatase</keyword>
<keyword evidence="7" id="KW-1185">Reference proteome</keyword>
<evidence type="ECO:0000256" key="4">
    <source>
        <dbReference type="PIRSR" id="PIRSR617867-1"/>
    </source>
</evidence>
<evidence type="ECO:0000259" key="5">
    <source>
        <dbReference type="SMART" id="SM00226"/>
    </source>
</evidence>
<organism evidence="6 7">
    <name type="scientific">Heliobacterium mobile</name>
    <name type="common">Heliobacillus mobilis</name>
    <dbReference type="NCBI Taxonomy" id="28064"/>
    <lineage>
        <taxon>Bacteria</taxon>
        <taxon>Bacillati</taxon>
        <taxon>Bacillota</taxon>
        <taxon>Clostridia</taxon>
        <taxon>Eubacteriales</taxon>
        <taxon>Heliobacteriaceae</taxon>
        <taxon>Heliobacterium</taxon>
    </lineage>
</organism>
<protein>
    <submittedName>
        <fullName evidence="6">Low molecular weight protein arginine phosphatase</fullName>
    </submittedName>
</protein>
<feature type="active site" description="Proton donor" evidence="4">
    <location>
        <position position="121"/>
    </location>
</feature>
<comment type="similarity">
    <text evidence="1">Belongs to the low molecular weight phosphotyrosine protein phosphatase family.</text>
</comment>
<name>A0A6I3SMH9_HELMO</name>
<accession>A0A6I3SMH9</accession>
<dbReference type="Pfam" id="PF01451">
    <property type="entry name" value="LMWPc"/>
    <property type="match status" value="1"/>
</dbReference>
<dbReference type="PANTHER" id="PTHR11717:SF31">
    <property type="entry name" value="LOW MOLECULAR WEIGHT PROTEIN-TYROSINE-PHOSPHATASE ETP-RELATED"/>
    <property type="match status" value="1"/>
</dbReference>
<sequence length="160" mass="17504">MFTLLFVCTGNTCRSPMAQVLAQKGIAQRGWKDQVKVASAGTMAWPGAPASAHAQKVMADRNLDLSQHASQPLDEDLLREADLILTMTGSHRDMVLQAVPGNEGKVYAIREYIGKEGDIADPFGQSERAYARCAAEIEEVIEKAMDRIEQSLKRGSQDIV</sequence>
<dbReference type="GO" id="GO:0004725">
    <property type="term" value="F:protein tyrosine phosphatase activity"/>
    <property type="evidence" value="ECO:0007669"/>
    <property type="project" value="InterPro"/>
</dbReference>
<proteinExistence type="inferred from homology"/>
<dbReference type="PANTHER" id="PTHR11717">
    <property type="entry name" value="LOW MOLECULAR WEIGHT PROTEIN TYROSINE PHOSPHATASE"/>
    <property type="match status" value="1"/>
</dbReference>
<keyword evidence="2" id="KW-0378">Hydrolase</keyword>
<dbReference type="InterPro" id="IPR036196">
    <property type="entry name" value="Ptyr_pPase_sf"/>
</dbReference>
<dbReference type="PRINTS" id="PR00719">
    <property type="entry name" value="LMWPTPASE"/>
</dbReference>
<dbReference type="InterPro" id="IPR017867">
    <property type="entry name" value="Tyr_phospatase_low_mol_wt"/>
</dbReference>
<dbReference type="InterPro" id="IPR050438">
    <property type="entry name" value="LMW_PTPase"/>
</dbReference>
<dbReference type="SMART" id="SM00226">
    <property type="entry name" value="LMWPc"/>
    <property type="match status" value="1"/>
</dbReference>
<dbReference type="InterPro" id="IPR023485">
    <property type="entry name" value="Ptyr_pPase"/>
</dbReference>
<dbReference type="Gene3D" id="3.40.50.2300">
    <property type="match status" value="1"/>
</dbReference>
<dbReference type="OrthoDB" id="9784339at2"/>
<dbReference type="CDD" id="cd16344">
    <property type="entry name" value="LMWPAP"/>
    <property type="match status" value="1"/>
</dbReference>
<evidence type="ECO:0000256" key="1">
    <source>
        <dbReference type="ARBA" id="ARBA00011063"/>
    </source>
</evidence>